<dbReference type="AlphaFoldDB" id="A0ABD4DXK0"/>
<reference evidence="5 6" key="1">
    <citation type="submission" date="2015-11" db="EMBL/GenBank/DDBJ databases">
        <title>Expanding the genomic diversity of Burkholderia species for the development of highly accurate diagnostics.</title>
        <authorList>
            <person name="Sahl J."/>
            <person name="Keim P."/>
            <person name="Wagner D."/>
        </authorList>
    </citation>
    <scope>NUCLEOTIDE SEQUENCE [LARGE SCALE GENOMIC DNA]</scope>
    <source>
        <strain evidence="5 6">MSMB1585WGS</strain>
    </source>
</reference>
<evidence type="ECO:0000259" key="4">
    <source>
        <dbReference type="PROSITE" id="PS50110"/>
    </source>
</evidence>
<dbReference type="PROSITE" id="PS50043">
    <property type="entry name" value="HTH_LUXR_2"/>
    <property type="match status" value="1"/>
</dbReference>
<gene>
    <name evidence="5" type="ORF">WJ68_20145</name>
</gene>
<name>A0ABD4DXK0_9BURK</name>
<dbReference type="PROSITE" id="PS50110">
    <property type="entry name" value="RESPONSE_REGULATORY"/>
    <property type="match status" value="1"/>
</dbReference>
<keyword evidence="1" id="KW-0238">DNA-binding</keyword>
<sequence>MQGFRVQAIFANDRPLTLAGMEHVAGNTNAIDLVGLCKSADELVSSLHQTKCDVALIDFSMRARGQMEGVTLFGYLCRNFAELRIIALVTHENQVVLRSLLNRGVSAIVSKFDDVGHIVTAIHTSYGGGRYLSPSVKNVLGSENDGKEQSASKLTPREMDVVRLYLSGMSVKEIAAKFRRGKQTISAQKMSAMKKLGVKGDVELVKCAFWLGLLDESNSGGANN</sequence>
<dbReference type="SMART" id="SM00421">
    <property type="entry name" value="HTH_LUXR"/>
    <property type="match status" value="1"/>
</dbReference>
<dbReference type="PANTHER" id="PTHR43214">
    <property type="entry name" value="TWO-COMPONENT RESPONSE REGULATOR"/>
    <property type="match status" value="1"/>
</dbReference>
<dbReference type="PANTHER" id="PTHR43214:SF17">
    <property type="entry name" value="TRANSCRIPTIONAL REGULATORY PROTEIN RCSB"/>
    <property type="match status" value="1"/>
</dbReference>
<dbReference type="Pfam" id="PF00196">
    <property type="entry name" value="GerE"/>
    <property type="match status" value="1"/>
</dbReference>
<comment type="caution">
    <text evidence="5">The sequence shown here is derived from an EMBL/GenBank/DDBJ whole genome shotgun (WGS) entry which is preliminary data.</text>
</comment>
<dbReference type="InterPro" id="IPR036388">
    <property type="entry name" value="WH-like_DNA-bd_sf"/>
</dbReference>
<dbReference type="InterPro" id="IPR039420">
    <property type="entry name" value="WalR-like"/>
</dbReference>
<dbReference type="EMBL" id="LPAD01000081">
    <property type="protein sequence ID" value="KVN81581.1"/>
    <property type="molecule type" value="Genomic_DNA"/>
</dbReference>
<dbReference type="SUPFAM" id="SSF46894">
    <property type="entry name" value="C-terminal effector domain of the bipartite response regulators"/>
    <property type="match status" value="1"/>
</dbReference>
<feature type="domain" description="Response regulatory" evidence="4">
    <location>
        <begin position="7"/>
        <end position="126"/>
    </location>
</feature>
<protein>
    <submittedName>
        <fullName evidence="5">Helix-turn-helix transcriptional regulator</fullName>
    </submittedName>
</protein>
<dbReference type="GO" id="GO:0003677">
    <property type="term" value="F:DNA binding"/>
    <property type="evidence" value="ECO:0007669"/>
    <property type="project" value="UniProtKB-KW"/>
</dbReference>
<dbReference type="InterPro" id="IPR000792">
    <property type="entry name" value="Tscrpt_reg_LuxR_C"/>
</dbReference>
<dbReference type="SUPFAM" id="SSF52172">
    <property type="entry name" value="CheY-like"/>
    <property type="match status" value="1"/>
</dbReference>
<organism evidence="5 6">
    <name type="scientific">Burkholderia ubonensis</name>
    <dbReference type="NCBI Taxonomy" id="101571"/>
    <lineage>
        <taxon>Bacteria</taxon>
        <taxon>Pseudomonadati</taxon>
        <taxon>Pseudomonadota</taxon>
        <taxon>Betaproteobacteria</taxon>
        <taxon>Burkholderiales</taxon>
        <taxon>Burkholderiaceae</taxon>
        <taxon>Burkholderia</taxon>
        <taxon>Burkholderia cepacia complex</taxon>
    </lineage>
</organism>
<dbReference type="PROSITE" id="PS00622">
    <property type="entry name" value="HTH_LUXR_1"/>
    <property type="match status" value="1"/>
</dbReference>
<dbReference type="CDD" id="cd06170">
    <property type="entry name" value="LuxR_C_like"/>
    <property type="match status" value="1"/>
</dbReference>
<dbReference type="InterPro" id="IPR011006">
    <property type="entry name" value="CheY-like_superfamily"/>
</dbReference>
<evidence type="ECO:0000259" key="3">
    <source>
        <dbReference type="PROSITE" id="PS50043"/>
    </source>
</evidence>
<dbReference type="RefSeq" id="WP_059664214.1">
    <property type="nucleotide sequence ID" value="NZ_LOVE01000122.1"/>
</dbReference>
<evidence type="ECO:0000256" key="2">
    <source>
        <dbReference type="PROSITE-ProRule" id="PRU00169"/>
    </source>
</evidence>
<dbReference type="InterPro" id="IPR001789">
    <property type="entry name" value="Sig_transdc_resp-reg_receiver"/>
</dbReference>
<dbReference type="InterPro" id="IPR016032">
    <property type="entry name" value="Sig_transdc_resp-reg_C-effctor"/>
</dbReference>
<feature type="domain" description="HTH luxR-type" evidence="3">
    <location>
        <begin position="147"/>
        <end position="212"/>
    </location>
</feature>
<keyword evidence="2" id="KW-0597">Phosphoprotein</keyword>
<dbReference type="Pfam" id="PF00072">
    <property type="entry name" value="Response_reg"/>
    <property type="match status" value="1"/>
</dbReference>
<proteinExistence type="predicted"/>
<dbReference type="Proteomes" id="UP000057910">
    <property type="component" value="Unassembled WGS sequence"/>
</dbReference>
<accession>A0ABD4DXK0</accession>
<evidence type="ECO:0000256" key="1">
    <source>
        <dbReference type="ARBA" id="ARBA00023125"/>
    </source>
</evidence>
<evidence type="ECO:0000313" key="5">
    <source>
        <dbReference type="EMBL" id="KVN81581.1"/>
    </source>
</evidence>
<dbReference type="PRINTS" id="PR00038">
    <property type="entry name" value="HTHLUXR"/>
</dbReference>
<feature type="modified residue" description="4-aspartylphosphate" evidence="2">
    <location>
        <position position="58"/>
    </location>
</feature>
<evidence type="ECO:0000313" key="6">
    <source>
        <dbReference type="Proteomes" id="UP000057910"/>
    </source>
</evidence>
<dbReference type="Gene3D" id="3.40.50.2300">
    <property type="match status" value="1"/>
</dbReference>
<dbReference type="Gene3D" id="1.10.10.10">
    <property type="entry name" value="Winged helix-like DNA-binding domain superfamily/Winged helix DNA-binding domain"/>
    <property type="match status" value="1"/>
</dbReference>